<protein>
    <submittedName>
        <fullName evidence="1">Tryptophan halogenase</fullName>
        <ecNumber evidence="1">1.14.19.9</ecNumber>
    </submittedName>
</protein>
<dbReference type="EC" id="1.14.19.9" evidence="1"/>
<dbReference type="InterPro" id="IPR006905">
    <property type="entry name" value="Flavin_halogenase"/>
</dbReference>
<accession>A0ABU1N5R7</accession>
<keyword evidence="2" id="KW-1185">Reference proteome</keyword>
<evidence type="ECO:0000313" key="1">
    <source>
        <dbReference type="EMBL" id="MDR6533281.1"/>
    </source>
</evidence>
<dbReference type="InterPro" id="IPR050816">
    <property type="entry name" value="Flavin-dep_Halogenase_NPB"/>
</dbReference>
<dbReference type="Gene3D" id="3.50.50.60">
    <property type="entry name" value="FAD/NAD(P)-binding domain"/>
    <property type="match status" value="1"/>
</dbReference>
<dbReference type="Proteomes" id="UP001262754">
    <property type="component" value="Unassembled WGS sequence"/>
</dbReference>
<dbReference type="RefSeq" id="WP_310034129.1">
    <property type="nucleotide sequence ID" value="NZ_JAVDRL010000012.1"/>
</dbReference>
<gene>
    <name evidence="1" type="ORF">J2800_004043</name>
</gene>
<dbReference type="PIRSF" id="PIRSF011396">
    <property type="entry name" value="Trp_halogenase"/>
    <property type="match status" value="1"/>
</dbReference>
<dbReference type="PANTHER" id="PTHR43747">
    <property type="entry name" value="FAD-BINDING PROTEIN"/>
    <property type="match status" value="1"/>
</dbReference>
<reference evidence="1 2" key="1">
    <citation type="submission" date="2023-07" db="EMBL/GenBank/DDBJ databases">
        <title>Sorghum-associated microbial communities from plants grown in Nebraska, USA.</title>
        <authorList>
            <person name="Schachtman D."/>
        </authorList>
    </citation>
    <scope>NUCLEOTIDE SEQUENCE [LARGE SCALE GENOMIC DNA]</scope>
    <source>
        <strain evidence="1 2">DS2154</strain>
    </source>
</reference>
<sequence>MDNRIRKIVIVGGGTAGWMAAAAFSKLLGKDFVETVLIESDQIATVGVGEATIPPIRHFNERLGLDEVDFVRQTQATFKLGIEFQDWGTIGHRFFHAFGDFGADIEAIGAHHYWRKLQEQGERFALEDLSMPTQAAYRNKFVPPNPDPRSVMHDYAYAFQFDAALYARYLRGYAQARGVTRIEGRIVDVQLRGTDGFIEAVVLEGGARVEGDLFIDCSGFRGLLIEGALETGYEDWSHWLPCDRAIAAGCGSGGDGLTPYTRTTARPAGWRWRIPLQHRTGNGYVHCSQFVSEDEAVADLLSSLDGPLIGQLQTIRFTPGRRLKAWSRNCVAMGLASGFIEPLESTSINLIQTAIGRLLDFFPNKDFDPVLIDEFNRLSQQEMEHVRDFIILHYKLTERTDSGLWDYCRAMAIPDELAHRLAVFQRTGRLVTHDDDGFAPPSWLAIFHGLKVVPDRYDPLVDRMSVEEIRAVLDARRAAILRAAEAMPGQQAFIDKFCRAELPAA</sequence>
<dbReference type="SUPFAM" id="SSF51905">
    <property type="entry name" value="FAD/NAD(P)-binding domain"/>
    <property type="match status" value="1"/>
</dbReference>
<proteinExistence type="predicted"/>
<dbReference type="EMBL" id="JAVDRL010000012">
    <property type="protein sequence ID" value="MDR6533281.1"/>
    <property type="molecule type" value="Genomic_DNA"/>
</dbReference>
<dbReference type="Pfam" id="PF04820">
    <property type="entry name" value="Trp_halogenase"/>
    <property type="match status" value="1"/>
</dbReference>
<keyword evidence="1" id="KW-0560">Oxidoreductase</keyword>
<dbReference type="InterPro" id="IPR036188">
    <property type="entry name" value="FAD/NAD-bd_sf"/>
</dbReference>
<dbReference type="InterPro" id="IPR033856">
    <property type="entry name" value="Trp_halogen"/>
</dbReference>
<name>A0ABU1N5R7_9CAUL</name>
<organism evidence="1 2">
    <name type="scientific">Caulobacter rhizosphaerae</name>
    <dbReference type="NCBI Taxonomy" id="2010972"/>
    <lineage>
        <taxon>Bacteria</taxon>
        <taxon>Pseudomonadati</taxon>
        <taxon>Pseudomonadota</taxon>
        <taxon>Alphaproteobacteria</taxon>
        <taxon>Caulobacterales</taxon>
        <taxon>Caulobacteraceae</taxon>
        <taxon>Caulobacter</taxon>
    </lineage>
</organism>
<dbReference type="PANTHER" id="PTHR43747:SF4">
    <property type="entry name" value="FLAVIN-DEPENDENT TRYPTOPHAN HALOGENASE"/>
    <property type="match status" value="1"/>
</dbReference>
<evidence type="ECO:0000313" key="2">
    <source>
        <dbReference type="Proteomes" id="UP001262754"/>
    </source>
</evidence>
<comment type="caution">
    <text evidence="1">The sequence shown here is derived from an EMBL/GenBank/DDBJ whole genome shotgun (WGS) entry which is preliminary data.</text>
</comment>
<dbReference type="GO" id="GO:0016491">
    <property type="term" value="F:oxidoreductase activity"/>
    <property type="evidence" value="ECO:0007669"/>
    <property type="project" value="UniProtKB-KW"/>
</dbReference>